<evidence type="ECO:0000256" key="5">
    <source>
        <dbReference type="ARBA" id="ARBA00023136"/>
    </source>
</evidence>
<keyword evidence="4 6" id="KW-1133">Transmembrane helix</keyword>
<dbReference type="PANTHER" id="PTHR10010">
    <property type="entry name" value="SOLUTE CARRIER FAMILY 34 SODIUM PHOSPHATE , MEMBER 2-RELATED"/>
    <property type="match status" value="1"/>
</dbReference>
<keyword evidence="3 6" id="KW-0812">Transmembrane</keyword>
<dbReference type="InterPro" id="IPR026022">
    <property type="entry name" value="PhoU_dom"/>
</dbReference>
<feature type="transmembrane region" description="Helical" evidence="6">
    <location>
        <begin position="438"/>
        <end position="455"/>
    </location>
</feature>
<dbReference type="NCBIfam" id="NF037997">
    <property type="entry name" value="Na_Pi_symport"/>
    <property type="match status" value="1"/>
</dbReference>
<feature type="domain" description="PhoU" evidence="8">
    <location>
        <begin position="731"/>
        <end position="816"/>
    </location>
</feature>
<sequence length="821" mass="91787">MARLALRILAVLLLVNFSGVAQALPDSEVSEKKITSQNINDILFDNVELSQYVSGVELLWNDTSLVSPYFGKYSIVAQFAEKPLEGSLLTPEWKLSWVKPIDGSRLFFLNGFTPDKTYLIKLGVVESSLVKDEMTEGDFKWWSAETAFKTSKLFNNINLKPGEGTINVQWTLDYEIIDQLSNYSVIVAHNTAIGEKRNKSGYTGSDWVVSEPMPIKTLNYEITDLIDAENYVVKVGLTKKDSSLAEPIWSGKSKTETSRSWGVIRLLILIGSLGLFIYGMKIMSEGLQQTAGARLRNWLRSITSNRFKGVLTGFGITSIVQSSSVTTVMTVSFVNAGLMTLRESAGVMMGANIGTTITAWLVLLVGFKVSIDSYSLVLIALVFPLIFINRGKTKALAQAVIGFSILFMGLSFLKDAVPELDENSGLVQFFTAYKEPTFFTRILFILLGAMVTIVVQSSSAAMTLTMTLVAKGILPFEVAAAMILGENIGTTITAELASLVGNVHAKRSARIHSIFNVIGVGWMIIIFPFFLDFVGYLVSILSNDVWDPRNPELANEGLAVLHTAFNAINVLVLIWFVPQLVNLAEKTVKSKGKIDEEFRLEFIGTNIVDTPEISIYEAKKEVAKFGEITSRMSHFTRQLLIDPDKKSFKRNLERIQKYEEITDRVEIEVAKYLNKVSEGELTQENSQEIRGLNSITNDLERIGDIFYQMSKTLERKSDEKIWFSPQQRQGLLEMLDLVDQAFEVMVENLLSEKTQSRLDLAMQLEDQINQKRDELRNIHLENMESPEYNIKSGMTFNDLFSSCEKVGDHIINVSEAIAGKI</sequence>
<feature type="transmembrane region" description="Helical" evidence="6">
    <location>
        <begin position="395"/>
        <end position="413"/>
    </location>
</feature>
<organism evidence="9 10">
    <name type="scientific">Wandonia haliotis</name>
    <dbReference type="NCBI Taxonomy" id="574963"/>
    <lineage>
        <taxon>Bacteria</taxon>
        <taxon>Pseudomonadati</taxon>
        <taxon>Bacteroidota</taxon>
        <taxon>Flavobacteriia</taxon>
        <taxon>Flavobacteriales</taxon>
        <taxon>Crocinitomicaceae</taxon>
        <taxon>Wandonia</taxon>
    </lineage>
</organism>
<dbReference type="EMBL" id="BAAAFH010000003">
    <property type="protein sequence ID" value="GAA0874419.1"/>
    <property type="molecule type" value="Genomic_DNA"/>
</dbReference>
<evidence type="ECO:0000313" key="9">
    <source>
        <dbReference type="EMBL" id="GAA0874419.1"/>
    </source>
</evidence>
<keyword evidence="7" id="KW-0732">Signal</keyword>
<feature type="signal peptide" evidence="7">
    <location>
        <begin position="1"/>
        <end position="23"/>
    </location>
</feature>
<dbReference type="RefSeq" id="WP_343785317.1">
    <property type="nucleotide sequence ID" value="NZ_BAAAFH010000003.1"/>
</dbReference>
<dbReference type="InterPro" id="IPR004633">
    <property type="entry name" value="NaPi_cotrn-rel/YqeW-like"/>
</dbReference>
<name>A0ABP3Y2N4_9FLAO</name>
<dbReference type="Pfam" id="PF01895">
    <property type="entry name" value="PhoU"/>
    <property type="match status" value="2"/>
</dbReference>
<gene>
    <name evidence="9" type="ORF">GCM10009118_08270</name>
</gene>
<keyword evidence="5 6" id="KW-0472">Membrane</keyword>
<evidence type="ECO:0000256" key="4">
    <source>
        <dbReference type="ARBA" id="ARBA00022989"/>
    </source>
</evidence>
<evidence type="ECO:0000256" key="6">
    <source>
        <dbReference type="SAM" id="Phobius"/>
    </source>
</evidence>
<feature type="transmembrane region" description="Helical" evidence="6">
    <location>
        <begin position="558"/>
        <end position="581"/>
    </location>
</feature>
<dbReference type="Proteomes" id="UP001501126">
    <property type="component" value="Unassembled WGS sequence"/>
</dbReference>
<comment type="caution">
    <text evidence="9">The sequence shown here is derived from an EMBL/GenBank/DDBJ whole genome shotgun (WGS) entry which is preliminary data.</text>
</comment>
<dbReference type="InterPro" id="IPR003841">
    <property type="entry name" value="Na/Pi_transpt"/>
</dbReference>
<feature type="transmembrane region" description="Helical" evidence="6">
    <location>
        <begin position="371"/>
        <end position="388"/>
    </location>
</feature>
<dbReference type="SUPFAM" id="SSF109755">
    <property type="entry name" value="PhoU-like"/>
    <property type="match status" value="1"/>
</dbReference>
<feature type="transmembrane region" description="Helical" evidence="6">
    <location>
        <begin position="260"/>
        <end position="279"/>
    </location>
</feature>
<evidence type="ECO:0000256" key="2">
    <source>
        <dbReference type="ARBA" id="ARBA00022475"/>
    </source>
</evidence>
<comment type="subcellular location">
    <subcellularLocation>
        <location evidence="1">Cell membrane</location>
        <topology evidence="1">Multi-pass membrane protein</topology>
    </subcellularLocation>
</comment>
<protein>
    <recommendedName>
        <fullName evidence="8">PhoU domain-containing protein</fullName>
    </recommendedName>
</protein>
<feature type="domain" description="PhoU" evidence="8">
    <location>
        <begin position="624"/>
        <end position="710"/>
    </location>
</feature>
<evidence type="ECO:0000313" key="10">
    <source>
        <dbReference type="Proteomes" id="UP001501126"/>
    </source>
</evidence>
<keyword evidence="10" id="KW-1185">Reference proteome</keyword>
<dbReference type="InterPro" id="IPR038078">
    <property type="entry name" value="PhoU-like_sf"/>
</dbReference>
<reference evidence="10" key="1">
    <citation type="journal article" date="2019" name="Int. J. Syst. Evol. Microbiol.">
        <title>The Global Catalogue of Microorganisms (GCM) 10K type strain sequencing project: providing services to taxonomists for standard genome sequencing and annotation.</title>
        <authorList>
            <consortium name="The Broad Institute Genomics Platform"/>
            <consortium name="The Broad Institute Genome Sequencing Center for Infectious Disease"/>
            <person name="Wu L."/>
            <person name="Ma J."/>
        </authorList>
    </citation>
    <scope>NUCLEOTIDE SEQUENCE [LARGE SCALE GENOMIC DNA]</scope>
    <source>
        <strain evidence="10">JCM 16083</strain>
    </source>
</reference>
<feature type="transmembrane region" description="Helical" evidence="6">
    <location>
        <begin position="345"/>
        <end position="365"/>
    </location>
</feature>
<evidence type="ECO:0000259" key="8">
    <source>
        <dbReference type="Pfam" id="PF01895"/>
    </source>
</evidence>
<keyword evidence="2" id="KW-1003">Cell membrane</keyword>
<accession>A0ABP3Y2N4</accession>
<dbReference type="NCBIfam" id="TIGR00704">
    <property type="entry name" value="NaPi_cotrn_rel"/>
    <property type="match status" value="1"/>
</dbReference>
<feature type="transmembrane region" description="Helical" evidence="6">
    <location>
        <begin position="514"/>
        <end position="538"/>
    </location>
</feature>
<evidence type="ECO:0000256" key="3">
    <source>
        <dbReference type="ARBA" id="ARBA00022692"/>
    </source>
</evidence>
<evidence type="ECO:0000256" key="7">
    <source>
        <dbReference type="SAM" id="SignalP"/>
    </source>
</evidence>
<dbReference type="PANTHER" id="PTHR10010:SF46">
    <property type="entry name" value="SODIUM-DEPENDENT PHOSPHATE TRANSPORT PROTEIN 2B"/>
    <property type="match status" value="1"/>
</dbReference>
<feature type="chain" id="PRO_5045319259" description="PhoU domain-containing protein" evidence="7">
    <location>
        <begin position="24"/>
        <end position="821"/>
    </location>
</feature>
<proteinExistence type="predicted"/>
<dbReference type="Gene3D" id="1.20.58.220">
    <property type="entry name" value="Phosphate transport system protein phou homolog 2, domain 2"/>
    <property type="match status" value="1"/>
</dbReference>
<evidence type="ECO:0000256" key="1">
    <source>
        <dbReference type="ARBA" id="ARBA00004651"/>
    </source>
</evidence>
<dbReference type="Pfam" id="PF02690">
    <property type="entry name" value="Na_Pi_cotrans"/>
    <property type="match status" value="2"/>
</dbReference>